<dbReference type="Gene3D" id="3.65.10.10">
    <property type="entry name" value="Enolpyruvate transferase domain"/>
    <property type="match status" value="2"/>
</dbReference>
<comment type="subcellular location">
    <subcellularLocation>
        <location evidence="9">Cytoplasm</location>
    </subcellularLocation>
</comment>
<dbReference type="GO" id="GO:0009073">
    <property type="term" value="P:aromatic amino acid family biosynthetic process"/>
    <property type="evidence" value="ECO:0007669"/>
    <property type="project" value="UniProtKB-KW"/>
</dbReference>
<keyword evidence="7 9" id="KW-0057">Aromatic amino acid biosynthesis</keyword>
<keyword evidence="5 9" id="KW-0028">Amino-acid biosynthesis</keyword>
<dbReference type="PROSITE" id="PS00885">
    <property type="entry name" value="EPSP_SYNTHASE_2"/>
    <property type="match status" value="1"/>
</dbReference>
<dbReference type="GO" id="GO:0009423">
    <property type="term" value="P:chorismate biosynthetic process"/>
    <property type="evidence" value="ECO:0007669"/>
    <property type="project" value="UniProtKB-UniRule"/>
</dbReference>
<keyword evidence="6 9" id="KW-0808">Transferase</keyword>
<feature type="binding site" evidence="9">
    <location>
        <position position="390"/>
    </location>
    <ligand>
        <name>phosphoenolpyruvate</name>
        <dbReference type="ChEBI" id="CHEBI:58702"/>
    </ligand>
</feature>
<gene>
    <name evidence="9" type="primary">aroA</name>
    <name evidence="11" type="ORF">A6E74_03505</name>
</gene>
<dbReference type="UniPathway" id="UPA00053">
    <property type="reaction ID" value="UER00089"/>
</dbReference>
<dbReference type="Proteomes" id="UP000078516">
    <property type="component" value="Unassembled WGS sequence"/>
</dbReference>
<organism evidence="11 12">
    <name type="scientific">Enterococcus thailandicus</name>
    <dbReference type="NCBI Taxonomy" id="417368"/>
    <lineage>
        <taxon>Bacteria</taxon>
        <taxon>Bacillati</taxon>
        <taxon>Bacillota</taxon>
        <taxon>Bacilli</taxon>
        <taxon>Lactobacillales</taxon>
        <taxon>Enterococcaceae</taxon>
        <taxon>Enterococcus</taxon>
    </lineage>
</organism>
<reference evidence="11 12" key="1">
    <citation type="submission" date="2016-04" db="EMBL/GenBank/DDBJ databases">
        <title>Draft genome of an Enterococcus thailandicus strain isolated from bovine feces.</title>
        <authorList>
            <person name="Beukers A.G."/>
            <person name="Zaheer R."/>
            <person name="Goji N."/>
            <person name="Cook S.R."/>
            <person name="Amoako K."/>
            <person name="Chaves A.V."/>
            <person name="Ward M.P."/>
            <person name="Mcallister T.A."/>
        </authorList>
    </citation>
    <scope>NUCLEOTIDE SEQUENCE [LARGE SCALE GENOMIC DNA]</scope>
    <source>
        <strain evidence="11 12">F0711D 46</strain>
    </source>
</reference>
<feature type="binding site" evidence="9">
    <location>
        <position position="21"/>
    </location>
    <ligand>
        <name>3-phosphoshikimate</name>
        <dbReference type="ChEBI" id="CHEBI:145989"/>
    </ligand>
</feature>
<keyword evidence="12" id="KW-1185">Reference proteome</keyword>
<feature type="binding site" evidence="9">
    <location>
        <position position="20"/>
    </location>
    <ligand>
        <name>3-phosphoshikimate</name>
        <dbReference type="ChEBI" id="CHEBI:145989"/>
    </ligand>
</feature>
<feature type="binding site" evidence="9">
    <location>
        <position position="93"/>
    </location>
    <ligand>
        <name>phosphoenolpyruvate</name>
        <dbReference type="ChEBI" id="CHEBI:58702"/>
    </ligand>
</feature>
<evidence type="ECO:0000256" key="3">
    <source>
        <dbReference type="ARBA" id="ARBA00009948"/>
    </source>
</evidence>
<accession>A0A179EU51</accession>
<dbReference type="RefSeq" id="WP_067482205.1">
    <property type="nucleotide sequence ID" value="NZ_BSWU01000001.1"/>
</dbReference>
<dbReference type="NCBIfam" id="TIGR01356">
    <property type="entry name" value="aroA"/>
    <property type="match status" value="1"/>
</dbReference>
<comment type="caution">
    <text evidence="9">Lacks conserved residue(s) required for the propagation of feature annotation.</text>
</comment>
<dbReference type="CDD" id="cd01556">
    <property type="entry name" value="EPSP_synthase"/>
    <property type="match status" value="1"/>
</dbReference>
<dbReference type="AlphaFoldDB" id="A0A179EU51"/>
<feature type="binding site" evidence="9">
    <location>
        <position position="121"/>
    </location>
    <ligand>
        <name>phosphoenolpyruvate</name>
        <dbReference type="ChEBI" id="CHEBI:58702"/>
    </ligand>
</feature>
<comment type="function">
    <text evidence="1 9">Catalyzes the transfer of the enolpyruvyl moiety of phosphoenolpyruvate (PEP) to the 5-hydroxyl of shikimate-3-phosphate (S3P) to produce enolpyruvyl shikimate-3-phosphate and inorganic phosphate.</text>
</comment>
<evidence type="ECO:0000259" key="10">
    <source>
        <dbReference type="Pfam" id="PF00275"/>
    </source>
</evidence>
<dbReference type="Pfam" id="PF00275">
    <property type="entry name" value="EPSP_synthase"/>
    <property type="match status" value="1"/>
</dbReference>
<evidence type="ECO:0000256" key="9">
    <source>
        <dbReference type="HAMAP-Rule" id="MF_00210"/>
    </source>
</evidence>
<name>A0A179EU51_ENTTH</name>
<dbReference type="InterPro" id="IPR006264">
    <property type="entry name" value="EPSP_synthase"/>
</dbReference>
<dbReference type="PANTHER" id="PTHR21090:SF5">
    <property type="entry name" value="PENTAFUNCTIONAL AROM POLYPEPTIDE"/>
    <property type="match status" value="1"/>
</dbReference>
<feature type="binding site" evidence="9">
    <location>
        <position position="313"/>
    </location>
    <ligand>
        <name>3-phosphoshikimate</name>
        <dbReference type="ChEBI" id="CHEBI:145989"/>
    </ligand>
</feature>
<dbReference type="InterPro" id="IPR013792">
    <property type="entry name" value="RNA3'P_cycl/enolpyr_Trfase_a/b"/>
</dbReference>
<protein>
    <recommendedName>
        <fullName evidence="9">3-phosphoshikimate 1-carboxyvinyltransferase</fullName>
        <ecNumber evidence="9">2.5.1.19</ecNumber>
    </recommendedName>
    <alternativeName>
        <fullName evidence="9">5-enolpyruvylshikimate-3-phosphate synthase</fullName>
        <shortName evidence="9">EPSP synthase</shortName>
        <shortName evidence="9">EPSPS</shortName>
    </alternativeName>
</protein>
<comment type="subunit">
    <text evidence="9">Monomer.</text>
</comment>
<dbReference type="EMBL" id="LWMN01000010">
    <property type="protein sequence ID" value="OAQ56490.1"/>
    <property type="molecule type" value="Genomic_DNA"/>
</dbReference>
<dbReference type="PANTHER" id="PTHR21090">
    <property type="entry name" value="AROM/DEHYDROQUINATE SYNTHASE"/>
    <property type="match status" value="1"/>
</dbReference>
<feature type="binding site" evidence="9">
    <location>
        <position position="344"/>
    </location>
    <ligand>
        <name>phosphoenolpyruvate</name>
        <dbReference type="ChEBI" id="CHEBI:58702"/>
    </ligand>
</feature>
<feature type="binding site" evidence="9">
    <location>
        <position position="169"/>
    </location>
    <ligand>
        <name>phosphoenolpyruvate</name>
        <dbReference type="ChEBI" id="CHEBI:58702"/>
    </ligand>
</feature>
<dbReference type="GO" id="GO:0008652">
    <property type="term" value="P:amino acid biosynthetic process"/>
    <property type="evidence" value="ECO:0007669"/>
    <property type="project" value="UniProtKB-KW"/>
</dbReference>
<feature type="binding site" evidence="9">
    <location>
        <position position="25"/>
    </location>
    <ligand>
        <name>3-phosphoshikimate</name>
        <dbReference type="ChEBI" id="CHEBI:145989"/>
    </ligand>
</feature>
<dbReference type="HAMAP" id="MF_00210">
    <property type="entry name" value="EPSP_synth"/>
    <property type="match status" value="1"/>
</dbReference>
<dbReference type="GO" id="GO:0003866">
    <property type="term" value="F:3-phosphoshikimate 1-carboxyvinyltransferase activity"/>
    <property type="evidence" value="ECO:0007669"/>
    <property type="project" value="UniProtKB-UniRule"/>
</dbReference>
<evidence type="ECO:0000256" key="7">
    <source>
        <dbReference type="ARBA" id="ARBA00023141"/>
    </source>
</evidence>
<keyword evidence="4 9" id="KW-0963">Cytoplasm</keyword>
<evidence type="ECO:0000313" key="11">
    <source>
        <dbReference type="EMBL" id="OAQ56490.1"/>
    </source>
</evidence>
<feature type="binding site" evidence="9">
    <location>
        <position position="167"/>
    </location>
    <ligand>
        <name>3-phosphoshikimate</name>
        <dbReference type="ChEBI" id="CHEBI:145989"/>
    </ligand>
</feature>
<feature type="active site" description="Proton acceptor" evidence="9">
    <location>
        <position position="313"/>
    </location>
</feature>
<dbReference type="InterPro" id="IPR023193">
    <property type="entry name" value="EPSP_synthase_CS"/>
</dbReference>
<comment type="caution">
    <text evidence="11">The sequence shown here is derived from an EMBL/GenBank/DDBJ whole genome shotgun (WGS) entry which is preliminary data.</text>
</comment>
<evidence type="ECO:0000256" key="6">
    <source>
        <dbReference type="ARBA" id="ARBA00022679"/>
    </source>
</evidence>
<evidence type="ECO:0000313" key="12">
    <source>
        <dbReference type="Proteomes" id="UP000078516"/>
    </source>
</evidence>
<evidence type="ECO:0000256" key="2">
    <source>
        <dbReference type="ARBA" id="ARBA00004811"/>
    </source>
</evidence>
<proteinExistence type="inferred from homology"/>
<dbReference type="EC" id="2.5.1.19" evidence="9"/>
<feature type="domain" description="Enolpyruvate transferase" evidence="10">
    <location>
        <begin position="5"/>
        <end position="426"/>
    </location>
</feature>
<dbReference type="GO" id="GO:0005737">
    <property type="term" value="C:cytoplasm"/>
    <property type="evidence" value="ECO:0007669"/>
    <property type="project" value="UniProtKB-SubCell"/>
</dbReference>
<feature type="binding site" evidence="9">
    <location>
        <position position="340"/>
    </location>
    <ligand>
        <name>3-phosphoshikimate</name>
        <dbReference type="ChEBI" id="CHEBI:145989"/>
    </ligand>
</feature>
<sequence length="436" mass="46911">MKLLTNQTKLRGTLQVPADKSISHRSVMFGAISYGETVIHNFLRAQDCLSTLQLFRNLGVEITEEIDQTIRINGKGIEGLCPSSSPLDCGNSGTTVRLVSGILAGAAFSSTLIGDASLSKRPMNRIIDPLTQMNARITGATEKGLLPLKIDQTNQLIPITYEMPVASAQVKSAILFGSLQAEGTTTIIEKTPSRNHTEEMIQQFGGRIQQSGKEITLVGPQKLTGCEVNIPGDISSAAFFIVAGLLCPESEITLKNVGINPTRTGILDVVKQMNGQIKLTEEDSVNQSATIQVKTSELQGIEIGGAIIPRLIDELPVIALLATQAKGTTRIYDAEELKVKETNRIDAVATELTKLGAKIQATEDGLIIEGPTPLRVFQKKQQVSSHNDHRIGMMLQIAALLVETGEIELAEAEAVAISYPQFFGDLAKLVQGTSNE</sequence>
<dbReference type="InterPro" id="IPR001986">
    <property type="entry name" value="Enolpyruvate_Tfrase_dom"/>
</dbReference>
<dbReference type="FunFam" id="3.65.10.10:FF:000006">
    <property type="entry name" value="3-phosphoshikimate 1-carboxyvinyltransferase"/>
    <property type="match status" value="1"/>
</dbReference>
<dbReference type="SUPFAM" id="SSF55205">
    <property type="entry name" value="EPT/RTPC-like"/>
    <property type="match status" value="1"/>
</dbReference>
<comment type="pathway">
    <text evidence="2 9">Metabolic intermediate biosynthesis; chorismate biosynthesis; chorismate from D-erythrose 4-phosphate and phosphoenolpyruvate: step 6/7.</text>
</comment>
<dbReference type="FunFam" id="3.65.10.10:FF:000005">
    <property type="entry name" value="3-phosphoshikimate 1-carboxyvinyltransferase"/>
    <property type="match status" value="1"/>
</dbReference>
<dbReference type="InterPro" id="IPR036968">
    <property type="entry name" value="Enolpyruvate_Tfrase_sf"/>
</dbReference>
<dbReference type="PIRSF" id="PIRSF000505">
    <property type="entry name" value="EPSPS"/>
    <property type="match status" value="1"/>
</dbReference>
<feature type="binding site" evidence="9">
    <location>
        <position position="20"/>
    </location>
    <ligand>
        <name>phosphoenolpyruvate</name>
        <dbReference type="ChEBI" id="CHEBI:58702"/>
    </ligand>
</feature>
<evidence type="ECO:0000256" key="8">
    <source>
        <dbReference type="ARBA" id="ARBA00044633"/>
    </source>
</evidence>
<feature type="binding site" evidence="9">
    <location>
        <position position="169"/>
    </location>
    <ligand>
        <name>3-phosphoshikimate</name>
        <dbReference type="ChEBI" id="CHEBI:145989"/>
    </ligand>
</feature>
<evidence type="ECO:0000256" key="5">
    <source>
        <dbReference type="ARBA" id="ARBA00022605"/>
    </source>
</evidence>
<comment type="similarity">
    <text evidence="3 9">Belongs to the EPSP synthase family.</text>
</comment>
<evidence type="ECO:0000256" key="4">
    <source>
        <dbReference type="ARBA" id="ARBA00022490"/>
    </source>
</evidence>
<evidence type="ECO:0000256" key="1">
    <source>
        <dbReference type="ARBA" id="ARBA00002174"/>
    </source>
</evidence>
<comment type="catalytic activity">
    <reaction evidence="8">
        <text>3-phosphoshikimate + phosphoenolpyruvate = 5-O-(1-carboxyvinyl)-3-phosphoshikimate + phosphate</text>
        <dbReference type="Rhea" id="RHEA:21256"/>
        <dbReference type="ChEBI" id="CHEBI:43474"/>
        <dbReference type="ChEBI" id="CHEBI:57701"/>
        <dbReference type="ChEBI" id="CHEBI:58702"/>
        <dbReference type="ChEBI" id="CHEBI:145989"/>
        <dbReference type="EC" id="2.5.1.19"/>
    </reaction>
    <physiologicalReaction direction="left-to-right" evidence="8">
        <dbReference type="Rhea" id="RHEA:21257"/>
    </physiologicalReaction>
</comment>
<dbReference type="PROSITE" id="PS00104">
    <property type="entry name" value="EPSP_SYNTHASE_1"/>
    <property type="match status" value="1"/>
</dbReference>